<evidence type="ECO:0000313" key="4">
    <source>
        <dbReference type="EMBL" id="KAK6152631.1"/>
    </source>
</evidence>
<name>A0ABR0WZB2_REHGL</name>
<comment type="subcellular location">
    <subcellularLocation>
        <location evidence="1">Mitochondrion inner membrane</location>
        <topology evidence="1">Single-pass membrane protein</topology>
    </subcellularLocation>
</comment>
<keyword evidence="1" id="KW-0813">Transport</keyword>
<dbReference type="InterPro" id="IPR023214">
    <property type="entry name" value="HAD_sf"/>
</dbReference>
<keyword evidence="1" id="KW-0809">Transit peptide</keyword>
<keyword evidence="1" id="KW-0496">Mitochondrion</keyword>
<reference evidence="4 5" key="1">
    <citation type="journal article" date="2021" name="Comput. Struct. Biotechnol. J.">
        <title>De novo genome assembly of the potent medicinal plant Rehmannia glutinosa using nanopore technology.</title>
        <authorList>
            <person name="Ma L."/>
            <person name="Dong C."/>
            <person name="Song C."/>
            <person name="Wang X."/>
            <person name="Zheng X."/>
            <person name="Niu Y."/>
            <person name="Chen S."/>
            <person name="Feng W."/>
        </authorList>
    </citation>
    <scope>NUCLEOTIDE SEQUENCE [LARGE SCALE GENOMIC DNA]</scope>
    <source>
        <strain evidence="4">DH-2019</strain>
    </source>
</reference>
<dbReference type="Proteomes" id="UP001318860">
    <property type="component" value="Unassembled WGS sequence"/>
</dbReference>
<gene>
    <name evidence="4" type="ORF">DH2020_012270</name>
</gene>
<dbReference type="InterPro" id="IPR050365">
    <property type="entry name" value="TIM50"/>
</dbReference>
<comment type="function">
    <text evidence="1">Essential component of the TIM23 complex, a complex that mediates the translocation of transit peptide-containing proteins across the mitochondrial inner membrane.</text>
</comment>
<organism evidence="4 5">
    <name type="scientific">Rehmannia glutinosa</name>
    <name type="common">Chinese foxglove</name>
    <dbReference type="NCBI Taxonomy" id="99300"/>
    <lineage>
        <taxon>Eukaryota</taxon>
        <taxon>Viridiplantae</taxon>
        <taxon>Streptophyta</taxon>
        <taxon>Embryophyta</taxon>
        <taxon>Tracheophyta</taxon>
        <taxon>Spermatophyta</taxon>
        <taxon>Magnoliopsida</taxon>
        <taxon>eudicotyledons</taxon>
        <taxon>Gunneridae</taxon>
        <taxon>Pentapetalae</taxon>
        <taxon>asterids</taxon>
        <taxon>lamiids</taxon>
        <taxon>Lamiales</taxon>
        <taxon>Orobanchaceae</taxon>
        <taxon>Rehmannieae</taxon>
        <taxon>Rehmannia</taxon>
    </lineage>
</organism>
<feature type="compositionally biased region" description="Polar residues" evidence="2">
    <location>
        <begin position="38"/>
        <end position="52"/>
    </location>
</feature>
<comment type="caution">
    <text evidence="4">The sequence shown here is derived from an EMBL/GenBank/DDBJ whole genome shotgun (WGS) entry which is preliminary data.</text>
</comment>
<feature type="compositionally biased region" description="Basic and acidic residues" evidence="2">
    <location>
        <begin position="7"/>
        <end position="22"/>
    </location>
</feature>
<accession>A0ABR0WZB2</accession>
<dbReference type="InterPro" id="IPR004274">
    <property type="entry name" value="FCP1_dom"/>
</dbReference>
<evidence type="ECO:0000259" key="3">
    <source>
        <dbReference type="PROSITE" id="PS50969"/>
    </source>
</evidence>
<feature type="region of interest" description="Disordered" evidence="2">
    <location>
        <begin position="1"/>
        <end position="63"/>
    </location>
</feature>
<evidence type="ECO:0000313" key="5">
    <source>
        <dbReference type="Proteomes" id="UP001318860"/>
    </source>
</evidence>
<comment type="similarity">
    <text evidence="1">Belongs to the TIM50 family.</text>
</comment>
<dbReference type="PANTHER" id="PTHR12210">
    <property type="entry name" value="DULLARD PROTEIN PHOSPHATASE"/>
    <property type="match status" value="1"/>
</dbReference>
<keyword evidence="1" id="KW-0811">Translocation</keyword>
<evidence type="ECO:0000256" key="2">
    <source>
        <dbReference type="SAM" id="MobiDB-lite"/>
    </source>
</evidence>
<dbReference type="EMBL" id="JABTTQ020000006">
    <property type="protein sequence ID" value="KAK6152631.1"/>
    <property type="molecule type" value="Genomic_DNA"/>
</dbReference>
<keyword evidence="1" id="KW-0653">Protein transport</keyword>
<dbReference type="Gene3D" id="3.40.50.1000">
    <property type="entry name" value="HAD superfamily/HAD-like"/>
    <property type="match status" value="1"/>
</dbReference>
<proteinExistence type="inferred from homology"/>
<feature type="domain" description="FCP1 homology" evidence="3">
    <location>
        <begin position="211"/>
        <end position="403"/>
    </location>
</feature>
<dbReference type="PROSITE" id="PS50969">
    <property type="entry name" value="FCP1"/>
    <property type="match status" value="1"/>
</dbReference>
<evidence type="ECO:0000256" key="1">
    <source>
        <dbReference type="RuleBase" id="RU365079"/>
    </source>
</evidence>
<keyword evidence="5" id="KW-1185">Reference proteome</keyword>
<protein>
    <recommendedName>
        <fullName evidence="1">Mitochondrial import inner membrane translocase subunit TIM50</fullName>
    </recommendedName>
</protein>
<comment type="subunit">
    <text evidence="1">Component of the TIM23 complex.</text>
</comment>
<sequence>MHGNLEALEKTREYEVGNDKSAKNLPETDLTVLRSLAGNPNVNAGSTETLSEGNAKKKKATVEDEVQSIGQTNTDAGSTKNIVEGSVTGKRKRKRKRIKKVTIEDEGQSTGLTNTVAGSTETLVEGNVTGKRKRKRKKIKKATIEDEVQSMGLANTVAGSTETLVEGNVTGKRKKKRKKIKKAEIKDVNTNVPSSDVKDAEFLCGEKALITSIRRKLLVLDINGLLADVVKPAPRHRRGDIHISGRAGDPSVMIFWSFVFRILMWAYGHQDPSTPQTVLLPFLILMIIIDKVVDYLLGDRKDKLLFCWDMTHSTQTGSNTLENSRKPLVCKELRKIWDFDDPNMRWKKGDYNESNTLLLDDSPYKALLNPLHTAIFPYSYRFVDKNDKSLGPGGDLRVYLEGLLTSENVQKYVEQHPFGQRAINERSSSWEFYARVLRRVSNRLKNGTPVKS</sequence>